<dbReference type="GO" id="GO:0051015">
    <property type="term" value="F:actin filament binding"/>
    <property type="evidence" value="ECO:0000318"/>
    <property type="project" value="GO_Central"/>
</dbReference>
<proteinExistence type="predicted"/>
<organism evidence="1 2">
    <name type="scientific">Ciona intestinalis</name>
    <name type="common">Transparent sea squirt</name>
    <name type="synonym">Ascidia intestinalis</name>
    <dbReference type="NCBI Taxonomy" id="7719"/>
    <lineage>
        <taxon>Eukaryota</taxon>
        <taxon>Metazoa</taxon>
        <taxon>Chordata</taxon>
        <taxon>Tunicata</taxon>
        <taxon>Ascidiacea</taxon>
        <taxon>Phlebobranchia</taxon>
        <taxon>Cionidae</taxon>
        <taxon>Ciona</taxon>
    </lineage>
</organism>
<accession>F6ZLY9</accession>
<sequence>SKEVPFTYIPPKCHVISIDSFNCGARGLIIGVTFAEESGENFLNIYCNYGDNVPEFHERDLENLAYTFKSFALTFTPFQLTHRKVKRCNDDSSRSVFILLGDDKFHVYSQISDDVEFIEDEIKDYFVELVVCESVPTYLEIYAVDQTTRVTAVGYANGKICLFLVDCTTNTIIKSWKIQHSSIISQLVLYPDNRNQKDEYANFMLVVASTREEAVVYSDVLNLGFEKPVILRSSGDGDCVTCCAVGRDNCDGTIEIVIGTYDQRILLYKNFSTPIVEPSWVKHFAHPVLKTELCDITGDYITELIVFTTKGIHILQRNLHNVLNVYKNVLKSITYACCDETNK</sequence>
<reference evidence="1" key="3">
    <citation type="submission" date="2025-08" db="UniProtKB">
        <authorList>
            <consortium name="Ensembl"/>
        </authorList>
    </citation>
    <scope>IDENTIFICATION</scope>
</reference>
<reference evidence="1" key="4">
    <citation type="submission" date="2025-09" db="UniProtKB">
        <authorList>
            <consortium name="Ensembl"/>
        </authorList>
    </citation>
    <scope>IDENTIFICATION</scope>
</reference>
<dbReference type="HOGENOM" id="CLU_037754_0_0_1"/>
<dbReference type="GO" id="GO:0015629">
    <property type="term" value="C:actin cytoskeleton"/>
    <property type="evidence" value="ECO:0007669"/>
    <property type="project" value="InterPro"/>
</dbReference>
<keyword evidence="2" id="KW-1185">Reference proteome</keyword>
<dbReference type="GO" id="GO:1904262">
    <property type="term" value="P:negative regulation of TORC1 signaling"/>
    <property type="evidence" value="ECO:0000318"/>
    <property type="project" value="GO_Central"/>
</dbReference>
<dbReference type="InterPro" id="IPR036322">
    <property type="entry name" value="WD40_repeat_dom_sf"/>
</dbReference>
<dbReference type="InterPro" id="IPR015943">
    <property type="entry name" value="WD40/YVTN_repeat-like_dom_sf"/>
</dbReference>
<dbReference type="GO" id="GO:0007015">
    <property type="term" value="P:actin filament organization"/>
    <property type="evidence" value="ECO:0007669"/>
    <property type="project" value="InterPro"/>
</dbReference>
<dbReference type="Proteomes" id="UP000008144">
    <property type="component" value="Chromosome 12"/>
</dbReference>
<dbReference type="SUPFAM" id="SSF50978">
    <property type="entry name" value="WD40 repeat-like"/>
    <property type="match status" value="1"/>
</dbReference>
<dbReference type="GO" id="GO:0140007">
    <property type="term" value="C:KICSTOR complex"/>
    <property type="evidence" value="ECO:0000318"/>
    <property type="project" value="GO_Central"/>
</dbReference>
<dbReference type="PANTHER" id="PTHR15435">
    <property type="entry name" value="KICSTOR COMPLEX PROTEIN KAPTIN"/>
    <property type="match status" value="1"/>
</dbReference>
<dbReference type="PANTHER" id="PTHR15435:SF2">
    <property type="entry name" value="KICSTOR COMPLEX PROTEIN KAPTIN"/>
    <property type="match status" value="1"/>
</dbReference>
<dbReference type="EMBL" id="EAAA01001048">
    <property type="status" value="NOT_ANNOTATED_CDS"/>
    <property type="molecule type" value="Genomic_DNA"/>
</dbReference>
<evidence type="ECO:0000313" key="1">
    <source>
        <dbReference type="Ensembl" id="ENSCINP00000008139.3"/>
    </source>
</evidence>
<dbReference type="GO" id="GO:0030027">
    <property type="term" value="C:lamellipodium"/>
    <property type="evidence" value="ECO:0000318"/>
    <property type="project" value="GO_Central"/>
</dbReference>
<reference evidence="2" key="1">
    <citation type="journal article" date="2002" name="Science">
        <title>The draft genome of Ciona intestinalis: insights into chordate and vertebrate origins.</title>
        <authorList>
            <person name="Dehal P."/>
            <person name="Satou Y."/>
            <person name="Campbell R.K."/>
            <person name="Chapman J."/>
            <person name="Degnan B."/>
            <person name="De Tomaso A."/>
            <person name="Davidson B."/>
            <person name="Di Gregorio A."/>
            <person name="Gelpke M."/>
            <person name="Goodstein D.M."/>
            <person name="Harafuji N."/>
            <person name="Hastings K.E."/>
            <person name="Ho I."/>
            <person name="Hotta K."/>
            <person name="Huang W."/>
            <person name="Kawashima T."/>
            <person name="Lemaire P."/>
            <person name="Martinez D."/>
            <person name="Meinertzhagen I.A."/>
            <person name="Necula S."/>
            <person name="Nonaka M."/>
            <person name="Putnam N."/>
            <person name="Rash S."/>
            <person name="Saiga H."/>
            <person name="Satake M."/>
            <person name="Terry A."/>
            <person name="Yamada L."/>
            <person name="Wang H.G."/>
            <person name="Awazu S."/>
            <person name="Azumi K."/>
            <person name="Boore J."/>
            <person name="Branno M."/>
            <person name="Chin-Bow S."/>
            <person name="DeSantis R."/>
            <person name="Doyle S."/>
            <person name="Francino P."/>
            <person name="Keys D.N."/>
            <person name="Haga S."/>
            <person name="Hayashi H."/>
            <person name="Hino K."/>
            <person name="Imai K.S."/>
            <person name="Inaba K."/>
            <person name="Kano S."/>
            <person name="Kobayashi K."/>
            <person name="Kobayashi M."/>
            <person name="Lee B.I."/>
            <person name="Makabe K.W."/>
            <person name="Manohar C."/>
            <person name="Matassi G."/>
            <person name="Medina M."/>
            <person name="Mochizuki Y."/>
            <person name="Mount S."/>
            <person name="Morishita T."/>
            <person name="Miura S."/>
            <person name="Nakayama A."/>
            <person name="Nishizaka S."/>
            <person name="Nomoto H."/>
            <person name="Ohta F."/>
            <person name="Oishi K."/>
            <person name="Rigoutsos I."/>
            <person name="Sano M."/>
            <person name="Sasaki A."/>
            <person name="Sasakura Y."/>
            <person name="Shoguchi E."/>
            <person name="Shin-i T."/>
            <person name="Spagnuolo A."/>
            <person name="Stainier D."/>
            <person name="Suzuki M.M."/>
            <person name="Tassy O."/>
            <person name="Takatori N."/>
            <person name="Tokuoka M."/>
            <person name="Yagi K."/>
            <person name="Yoshizaki F."/>
            <person name="Wada S."/>
            <person name="Zhang C."/>
            <person name="Hyatt P.D."/>
            <person name="Larimer F."/>
            <person name="Detter C."/>
            <person name="Doggett N."/>
            <person name="Glavina T."/>
            <person name="Hawkins T."/>
            <person name="Richardson P."/>
            <person name="Lucas S."/>
            <person name="Kohara Y."/>
            <person name="Levine M."/>
            <person name="Satoh N."/>
            <person name="Rokhsar D.S."/>
        </authorList>
    </citation>
    <scope>NUCLEOTIDE SEQUENCE [LARGE SCALE GENOMIC DNA]</scope>
</reference>
<dbReference type="GO" id="GO:0034198">
    <property type="term" value="P:cellular response to amino acid starvation"/>
    <property type="evidence" value="ECO:0000318"/>
    <property type="project" value="GO_Central"/>
</dbReference>
<name>F6ZLY9_CIOIN</name>
<dbReference type="STRING" id="7719.ENSCINP00000008139"/>
<evidence type="ECO:0008006" key="3">
    <source>
        <dbReference type="Google" id="ProtNLM"/>
    </source>
</evidence>
<evidence type="ECO:0000313" key="2">
    <source>
        <dbReference type="Proteomes" id="UP000008144"/>
    </source>
</evidence>
<dbReference type="Gene3D" id="2.130.10.10">
    <property type="entry name" value="YVTN repeat-like/Quinoprotein amine dehydrogenase"/>
    <property type="match status" value="1"/>
</dbReference>
<dbReference type="OMA" id="RHKSNEC"/>
<dbReference type="GeneTree" id="ENSGT00390000002548"/>
<reference evidence="1" key="2">
    <citation type="journal article" date="2008" name="Genome Biol.">
        <title>Improved genome assembly and evidence-based global gene model set for the chordate Ciona intestinalis: new insight into intron and operon populations.</title>
        <authorList>
            <person name="Satou Y."/>
            <person name="Mineta K."/>
            <person name="Ogasawara M."/>
            <person name="Sasakura Y."/>
            <person name="Shoguchi E."/>
            <person name="Ueno K."/>
            <person name="Yamada L."/>
            <person name="Matsumoto J."/>
            <person name="Wasserscheid J."/>
            <person name="Dewar K."/>
            <person name="Wiley G.B."/>
            <person name="Macmil S.L."/>
            <person name="Roe B.A."/>
            <person name="Zeller R.W."/>
            <person name="Hastings K.E."/>
            <person name="Lemaire P."/>
            <person name="Lindquist E."/>
            <person name="Endo T."/>
            <person name="Hotta K."/>
            <person name="Inaba K."/>
        </authorList>
    </citation>
    <scope>NUCLEOTIDE SEQUENCE [LARGE SCALE GENOMIC DNA]</scope>
    <source>
        <strain evidence="1">wild type</strain>
    </source>
</reference>
<dbReference type="AlphaFoldDB" id="F6ZLY9"/>
<protein>
    <recommendedName>
        <fullName evidence="3">Kaptin</fullName>
    </recommendedName>
</protein>
<dbReference type="Ensembl" id="ENSCINT00000008139.3">
    <property type="protein sequence ID" value="ENSCINP00000008139.3"/>
    <property type="gene ID" value="ENSCING00000003948.3"/>
</dbReference>
<dbReference type="InterPro" id="IPR029982">
    <property type="entry name" value="Kptn"/>
</dbReference>
<dbReference type="InParanoid" id="F6ZLY9"/>